<reference evidence="1 2" key="1">
    <citation type="submission" date="2024-08" db="EMBL/GenBank/DDBJ databases">
        <title>Insights into the chromosomal genome structure of Flemingia macrophylla.</title>
        <authorList>
            <person name="Ding Y."/>
            <person name="Zhao Y."/>
            <person name="Bi W."/>
            <person name="Wu M."/>
            <person name="Zhao G."/>
            <person name="Gong Y."/>
            <person name="Li W."/>
            <person name="Zhang P."/>
        </authorList>
    </citation>
    <scope>NUCLEOTIDE SEQUENCE [LARGE SCALE GENOMIC DNA]</scope>
    <source>
        <strain evidence="1">DYQJB</strain>
        <tissue evidence="1">Leaf</tissue>
    </source>
</reference>
<dbReference type="Proteomes" id="UP001603857">
    <property type="component" value="Unassembled WGS sequence"/>
</dbReference>
<dbReference type="AlphaFoldDB" id="A0ABD1NH82"/>
<sequence length="50" mass="6099">MAPQQVDKPRMSITSRWLKPKSLIEFIDNRRVKVREIEVKTRRLWKPSHL</sequence>
<keyword evidence="2" id="KW-1185">Reference proteome</keyword>
<evidence type="ECO:0000313" key="1">
    <source>
        <dbReference type="EMBL" id="KAL2347487.1"/>
    </source>
</evidence>
<dbReference type="EMBL" id="JBGMDY010000001">
    <property type="protein sequence ID" value="KAL2347487.1"/>
    <property type="molecule type" value="Genomic_DNA"/>
</dbReference>
<gene>
    <name evidence="1" type="ORF">Fmac_001487</name>
</gene>
<comment type="caution">
    <text evidence="1">The sequence shown here is derived from an EMBL/GenBank/DDBJ whole genome shotgun (WGS) entry which is preliminary data.</text>
</comment>
<evidence type="ECO:0000313" key="2">
    <source>
        <dbReference type="Proteomes" id="UP001603857"/>
    </source>
</evidence>
<accession>A0ABD1NH82</accession>
<name>A0ABD1NH82_9FABA</name>
<proteinExistence type="predicted"/>
<organism evidence="1 2">
    <name type="scientific">Flemingia macrophylla</name>
    <dbReference type="NCBI Taxonomy" id="520843"/>
    <lineage>
        <taxon>Eukaryota</taxon>
        <taxon>Viridiplantae</taxon>
        <taxon>Streptophyta</taxon>
        <taxon>Embryophyta</taxon>
        <taxon>Tracheophyta</taxon>
        <taxon>Spermatophyta</taxon>
        <taxon>Magnoliopsida</taxon>
        <taxon>eudicotyledons</taxon>
        <taxon>Gunneridae</taxon>
        <taxon>Pentapetalae</taxon>
        <taxon>rosids</taxon>
        <taxon>fabids</taxon>
        <taxon>Fabales</taxon>
        <taxon>Fabaceae</taxon>
        <taxon>Papilionoideae</taxon>
        <taxon>50 kb inversion clade</taxon>
        <taxon>NPAAA clade</taxon>
        <taxon>indigoferoid/millettioid clade</taxon>
        <taxon>Phaseoleae</taxon>
        <taxon>Flemingia</taxon>
    </lineage>
</organism>
<protein>
    <submittedName>
        <fullName evidence="1">Uncharacterized protein</fullName>
    </submittedName>
</protein>